<evidence type="ECO:0000256" key="15">
    <source>
        <dbReference type="HAMAP-Rule" id="MF_00688"/>
    </source>
</evidence>
<dbReference type="Pfam" id="PF03588">
    <property type="entry name" value="Leu_Phe_trans"/>
    <property type="match status" value="1"/>
</dbReference>
<dbReference type="SUPFAM" id="SSF55729">
    <property type="entry name" value="Acyl-CoA N-acyltransferases (Nat)"/>
    <property type="match status" value="1"/>
</dbReference>
<dbReference type="EC" id="2.3.2.6" evidence="10 15"/>
<evidence type="ECO:0000313" key="17">
    <source>
        <dbReference type="Proteomes" id="UP000294692"/>
    </source>
</evidence>
<evidence type="ECO:0000256" key="3">
    <source>
        <dbReference type="ARBA" id="ARBA00022679"/>
    </source>
</evidence>
<organism evidence="16 17">
    <name type="scientific">Paracandidimonas soli</name>
    <dbReference type="NCBI Taxonomy" id="1917182"/>
    <lineage>
        <taxon>Bacteria</taxon>
        <taxon>Pseudomonadati</taxon>
        <taxon>Pseudomonadota</taxon>
        <taxon>Betaproteobacteria</taxon>
        <taxon>Burkholderiales</taxon>
        <taxon>Alcaligenaceae</taxon>
        <taxon>Paracandidimonas</taxon>
    </lineage>
</organism>
<protein>
    <recommendedName>
        <fullName evidence="11 15">Leucyl/phenylalanyl-tRNA--protein transferase</fullName>
        <ecNumber evidence="10 15">2.3.2.6</ecNumber>
    </recommendedName>
    <alternativeName>
        <fullName evidence="12 15">L/F-transferase</fullName>
    </alternativeName>
    <alternativeName>
        <fullName evidence="13 15">Leucyltransferase</fullName>
    </alternativeName>
    <alternativeName>
        <fullName evidence="14 15">Phenyalanyltransferase</fullName>
    </alternativeName>
</protein>
<evidence type="ECO:0000256" key="5">
    <source>
        <dbReference type="ARBA" id="ARBA00050607"/>
    </source>
</evidence>
<evidence type="ECO:0000256" key="13">
    <source>
        <dbReference type="ARBA" id="ARBA00077165"/>
    </source>
</evidence>
<evidence type="ECO:0000256" key="12">
    <source>
        <dbReference type="ARBA" id="ARBA00077136"/>
    </source>
</evidence>
<dbReference type="HAMAP" id="MF_00688">
    <property type="entry name" value="Leu_Phe_trans"/>
    <property type="match status" value="1"/>
</dbReference>
<dbReference type="InterPro" id="IPR042221">
    <property type="entry name" value="Leu/Phe-tRNA_Trfase_N"/>
</dbReference>
<accession>A0A4R3UUG3</accession>
<evidence type="ECO:0000256" key="1">
    <source>
        <dbReference type="ARBA" id="ARBA00004496"/>
    </source>
</evidence>
<evidence type="ECO:0000313" key="16">
    <source>
        <dbReference type="EMBL" id="TCU93674.1"/>
    </source>
</evidence>
<dbReference type="InterPro" id="IPR016181">
    <property type="entry name" value="Acyl_CoA_acyltransferase"/>
</dbReference>
<keyword evidence="17" id="KW-1185">Reference proteome</keyword>
<evidence type="ECO:0000256" key="10">
    <source>
        <dbReference type="ARBA" id="ARBA00066767"/>
    </source>
</evidence>
<dbReference type="EMBL" id="SMBX01000011">
    <property type="protein sequence ID" value="TCU93674.1"/>
    <property type="molecule type" value="Genomic_DNA"/>
</dbReference>
<evidence type="ECO:0000256" key="6">
    <source>
        <dbReference type="ARBA" id="ARBA00050652"/>
    </source>
</evidence>
<comment type="subcellular location">
    <subcellularLocation>
        <location evidence="1 15">Cytoplasm</location>
    </subcellularLocation>
</comment>
<dbReference type="PANTHER" id="PTHR30098:SF2">
    <property type="entry name" value="LEUCYL_PHENYLALANYL-TRNA--PROTEIN TRANSFERASE"/>
    <property type="match status" value="1"/>
</dbReference>
<dbReference type="Gene3D" id="3.30.70.3550">
    <property type="entry name" value="Leucyl/phenylalanyl-tRNA-protein transferase, N-terminal domain"/>
    <property type="match status" value="1"/>
</dbReference>
<evidence type="ECO:0000256" key="8">
    <source>
        <dbReference type="ARBA" id="ARBA00054043"/>
    </source>
</evidence>
<dbReference type="InterPro" id="IPR004616">
    <property type="entry name" value="Leu/Phe-tRNA_Trfase"/>
</dbReference>
<dbReference type="NCBIfam" id="TIGR00667">
    <property type="entry name" value="aat"/>
    <property type="match status" value="1"/>
</dbReference>
<reference evidence="16 17" key="1">
    <citation type="submission" date="2019-03" db="EMBL/GenBank/DDBJ databases">
        <title>Genomic Encyclopedia of Type Strains, Phase IV (KMG-IV): sequencing the most valuable type-strain genomes for metagenomic binning, comparative biology and taxonomic classification.</title>
        <authorList>
            <person name="Goeker M."/>
        </authorList>
    </citation>
    <scope>NUCLEOTIDE SEQUENCE [LARGE SCALE GENOMIC DNA]</scope>
    <source>
        <strain evidence="16 17">DSM 100048</strain>
    </source>
</reference>
<evidence type="ECO:0000256" key="9">
    <source>
        <dbReference type="ARBA" id="ARBA00061535"/>
    </source>
</evidence>
<comment type="function">
    <text evidence="8 15">Functions in the N-end rule pathway of protein degradation where it conjugates Leu, Phe and, less efficiently, Met from aminoacyl-tRNAs to the N-termini of proteins containing an N-terminal arginine or lysine.</text>
</comment>
<keyword evidence="4 15" id="KW-0012">Acyltransferase</keyword>
<comment type="catalytic activity">
    <reaction evidence="7 15">
        <text>N-terminal L-lysyl-[protein] + L-leucyl-tRNA(Leu) = N-terminal L-leucyl-L-lysyl-[protein] + tRNA(Leu) + H(+)</text>
        <dbReference type="Rhea" id="RHEA:12340"/>
        <dbReference type="Rhea" id="RHEA-COMP:9613"/>
        <dbReference type="Rhea" id="RHEA-COMP:9622"/>
        <dbReference type="Rhea" id="RHEA-COMP:12670"/>
        <dbReference type="Rhea" id="RHEA-COMP:12671"/>
        <dbReference type="ChEBI" id="CHEBI:15378"/>
        <dbReference type="ChEBI" id="CHEBI:65249"/>
        <dbReference type="ChEBI" id="CHEBI:78442"/>
        <dbReference type="ChEBI" id="CHEBI:78494"/>
        <dbReference type="ChEBI" id="CHEBI:133043"/>
        <dbReference type="EC" id="2.3.2.6"/>
    </reaction>
</comment>
<dbReference type="RefSeq" id="WP_132478028.1">
    <property type="nucleotide sequence ID" value="NZ_JBEBWM010000041.1"/>
</dbReference>
<evidence type="ECO:0000256" key="7">
    <source>
        <dbReference type="ARBA" id="ARBA00051538"/>
    </source>
</evidence>
<comment type="catalytic activity">
    <reaction evidence="5 15">
        <text>L-phenylalanyl-tRNA(Phe) + an N-terminal L-alpha-aminoacyl-[protein] = an N-terminal L-phenylalanyl-L-alpha-aminoacyl-[protein] + tRNA(Phe)</text>
        <dbReference type="Rhea" id="RHEA:43632"/>
        <dbReference type="Rhea" id="RHEA-COMP:9668"/>
        <dbReference type="Rhea" id="RHEA-COMP:9699"/>
        <dbReference type="Rhea" id="RHEA-COMP:10636"/>
        <dbReference type="Rhea" id="RHEA-COMP:10637"/>
        <dbReference type="ChEBI" id="CHEBI:78442"/>
        <dbReference type="ChEBI" id="CHEBI:78531"/>
        <dbReference type="ChEBI" id="CHEBI:78597"/>
        <dbReference type="ChEBI" id="CHEBI:83561"/>
        <dbReference type="EC" id="2.3.2.6"/>
    </reaction>
</comment>
<sequence length="250" mass="27521">MDMLTWIDGDTPFPPPERALPDGLLAVGGTLDCERLLAAYTQGIFPWYSPGDPVLWWSPDPRMVLECGGFHPSHSLRKRLRQLARADRDPEATLQVRVDTAFAQVIAACAEPGPGRPSTWITAEIQAAYTRWHEAGRAHSIETWQNGILVGGLYGVSLGRMFFGESMFSRATDASKIALAYLVCRLRACGVELIDCQQQTSHLASLGAGPVPRGEFLRRLAQLRIQPGPEWRPGRLLQTGELVPLPQGKP</sequence>
<comment type="caution">
    <text evidence="16">The sequence shown here is derived from an EMBL/GenBank/DDBJ whole genome shotgun (WGS) entry which is preliminary data.</text>
</comment>
<dbReference type="GO" id="GO:0005737">
    <property type="term" value="C:cytoplasm"/>
    <property type="evidence" value="ECO:0007669"/>
    <property type="project" value="UniProtKB-SubCell"/>
</dbReference>
<dbReference type="InterPro" id="IPR042203">
    <property type="entry name" value="Leu/Phe-tRNA_Trfase_C"/>
</dbReference>
<gene>
    <name evidence="15" type="primary">aat</name>
    <name evidence="16" type="ORF">EV686_11126</name>
</gene>
<dbReference type="AlphaFoldDB" id="A0A4R3UUG3"/>
<dbReference type="FunFam" id="3.30.70.3550:FF:000001">
    <property type="entry name" value="Leucyl/phenylalanyl-tRNA--protein transferase"/>
    <property type="match status" value="1"/>
</dbReference>
<dbReference type="OrthoDB" id="9790282at2"/>
<comment type="similarity">
    <text evidence="9 15">Belongs to the L/F-transferase family.</text>
</comment>
<keyword evidence="2 15" id="KW-0963">Cytoplasm</keyword>
<proteinExistence type="inferred from homology"/>
<dbReference type="Proteomes" id="UP000294692">
    <property type="component" value="Unassembled WGS sequence"/>
</dbReference>
<dbReference type="GO" id="GO:0008914">
    <property type="term" value="F:leucyl-tRNA--protein transferase activity"/>
    <property type="evidence" value="ECO:0007669"/>
    <property type="project" value="UniProtKB-UniRule"/>
</dbReference>
<dbReference type="PANTHER" id="PTHR30098">
    <property type="entry name" value="LEUCYL/PHENYLALANYL-TRNA--PROTEIN TRANSFERASE"/>
    <property type="match status" value="1"/>
</dbReference>
<evidence type="ECO:0000256" key="11">
    <source>
        <dbReference type="ARBA" id="ARBA00074372"/>
    </source>
</evidence>
<dbReference type="GO" id="GO:0030163">
    <property type="term" value="P:protein catabolic process"/>
    <property type="evidence" value="ECO:0007669"/>
    <property type="project" value="UniProtKB-UniRule"/>
</dbReference>
<evidence type="ECO:0000256" key="4">
    <source>
        <dbReference type="ARBA" id="ARBA00023315"/>
    </source>
</evidence>
<comment type="catalytic activity">
    <reaction evidence="6 15">
        <text>N-terminal L-arginyl-[protein] + L-leucyl-tRNA(Leu) = N-terminal L-leucyl-L-arginyl-[protein] + tRNA(Leu) + H(+)</text>
        <dbReference type="Rhea" id="RHEA:50416"/>
        <dbReference type="Rhea" id="RHEA-COMP:9613"/>
        <dbReference type="Rhea" id="RHEA-COMP:9622"/>
        <dbReference type="Rhea" id="RHEA-COMP:12672"/>
        <dbReference type="Rhea" id="RHEA-COMP:12673"/>
        <dbReference type="ChEBI" id="CHEBI:15378"/>
        <dbReference type="ChEBI" id="CHEBI:64719"/>
        <dbReference type="ChEBI" id="CHEBI:78442"/>
        <dbReference type="ChEBI" id="CHEBI:78494"/>
        <dbReference type="ChEBI" id="CHEBI:133044"/>
        <dbReference type="EC" id="2.3.2.6"/>
    </reaction>
</comment>
<keyword evidence="3 15" id="KW-0808">Transferase</keyword>
<evidence type="ECO:0000256" key="2">
    <source>
        <dbReference type="ARBA" id="ARBA00022490"/>
    </source>
</evidence>
<evidence type="ECO:0000256" key="14">
    <source>
        <dbReference type="ARBA" id="ARBA00083640"/>
    </source>
</evidence>
<name>A0A4R3UUG3_9BURK</name>
<dbReference type="Gene3D" id="3.40.630.70">
    <property type="entry name" value="Leucyl/phenylalanyl-tRNA-protein transferase, C-terminal domain"/>
    <property type="match status" value="1"/>
</dbReference>